<evidence type="ECO:0000313" key="2">
    <source>
        <dbReference type="Proteomes" id="UP000054565"/>
    </source>
</evidence>
<protein>
    <submittedName>
        <fullName evidence="1">Uncharacterized protein</fullName>
    </submittedName>
</protein>
<evidence type="ECO:0000313" key="1">
    <source>
        <dbReference type="EMBL" id="KMP10095.1"/>
    </source>
</evidence>
<organism evidence="1 2">
    <name type="scientific">Coccidioides immitis RMSCC 2394</name>
    <dbReference type="NCBI Taxonomy" id="404692"/>
    <lineage>
        <taxon>Eukaryota</taxon>
        <taxon>Fungi</taxon>
        <taxon>Dikarya</taxon>
        <taxon>Ascomycota</taxon>
        <taxon>Pezizomycotina</taxon>
        <taxon>Eurotiomycetes</taxon>
        <taxon>Eurotiomycetidae</taxon>
        <taxon>Onygenales</taxon>
        <taxon>Onygenaceae</taxon>
        <taxon>Coccidioides</taxon>
    </lineage>
</organism>
<reference evidence="2" key="1">
    <citation type="journal article" date="2010" name="Genome Res.">
        <title>Population genomic sequencing of Coccidioides fungi reveals recent hybridization and transposon control.</title>
        <authorList>
            <person name="Neafsey D.E."/>
            <person name="Barker B.M."/>
            <person name="Sharpton T.J."/>
            <person name="Stajich J.E."/>
            <person name="Park D.J."/>
            <person name="Whiston E."/>
            <person name="Hung C.-Y."/>
            <person name="McMahan C."/>
            <person name="White J."/>
            <person name="Sykes S."/>
            <person name="Heiman D."/>
            <person name="Young S."/>
            <person name="Zeng Q."/>
            <person name="Abouelleil A."/>
            <person name="Aftuck L."/>
            <person name="Bessette D."/>
            <person name="Brown A."/>
            <person name="FitzGerald M."/>
            <person name="Lui A."/>
            <person name="Macdonald J.P."/>
            <person name="Priest M."/>
            <person name="Orbach M.J."/>
            <person name="Galgiani J.N."/>
            <person name="Kirkland T.N."/>
            <person name="Cole G.T."/>
            <person name="Birren B.W."/>
            <person name="Henn M.R."/>
            <person name="Taylor J.W."/>
            <person name="Rounsley S.D."/>
        </authorList>
    </citation>
    <scope>NUCLEOTIDE SEQUENCE [LARGE SCALE GENOMIC DNA]</scope>
    <source>
        <strain evidence="2">RMSCC 2394</strain>
    </source>
</reference>
<accession>A0A0J6YQP6</accession>
<name>A0A0J6YQP6_COCIT</name>
<sequence>MDGSKNHLRERHLTPSALRSGIGIAVRNERSSVVEDVSIRGRGEEAKKSIHSICDYIDYMSPEPLAACALPASNREYPELLTLRGHGNQRSSRGIALWMLIHLIQCLTLPSATI</sequence>
<dbReference type="OrthoDB" id="10321159at2759"/>
<dbReference type="Proteomes" id="UP000054565">
    <property type="component" value="Unassembled WGS sequence"/>
</dbReference>
<gene>
    <name evidence="1" type="ORF">CIRG_09328</name>
</gene>
<proteinExistence type="predicted"/>
<dbReference type="EMBL" id="DS028100">
    <property type="protein sequence ID" value="KMP10095.1"/>
    <property type="molecule type" value="Genomic_DNA"/>
</dbReference>
<dbReference type="AlphaFoldDB" id="A0A0J6YQP6"/>